<dbReference type="InterPro" id="IPR050178">
    <property type="entry name" value="AspA/AstE_fam"/>
</dbReference>
<dbReference type="GO" id="GO:0019544">
    <property type="term" value="P:L-arginine catabolic process to L-glutamate"/>
    <property type="evidence" value="ECO:0007669"/>
    <property type="project" value="UniProtKB-UniRule"/>
</dbReference>
<organism evidence="9 10">
    <name type="scientific">Trinickia fusca</name>
    <dbReference type="NCBI Taxonomy" id="2419777"/>
    <lineage>
        <taxon>Bacteria</taxon>
        <taxon>Pseudomonadati</taxon>
        <taxon>Pseudomonadota</taxon>
        <taxon>Betaproteobacteria</taxon>
        <taxon>Burkholderiales</taxon>
        <taxon>Burkholderiaceae</taxon>
        <taxon>Trinickia</taxon>
    </lineage>
</organism>
<name>A0A494XN81_9BURK</name>
<comment type="caution">
    <text evidence="9">The sequence shown here is derived from an EMBL/GenBank/DDBJ whole genome shotgun (WGS) entry which is preliminary data.</text>
</comment>
<dbReference type="GO" id="GO:0016788">
    <property type="term" value="F:hydrolase activity, acting on ester bonds"/>
    <property type="evidence" value="ECO:0007669"/>
    <property type="project" value="UniProtKB-UniRule"/>
</dbReference>
<gene>
    <name evidence="5 9" type="primary">astE</name>
    <name evidence="9" type="ORF">D7S89_00920</name>
</gene>
<feature type="domain" description="AstE/AspA barrel-sandwich hybrid" evidence="7">
    <location>
        <begin position="274"/>
        <end position="344"/>
    </location>
</feature>
<dbReference type="GO" id="GO:0008270">
    <property type="term" value="F:zinc ion binding"/>
    <property type="evidence" value="ECO:0007669"/>
    <property type="project" value="UniProtKB-UniRule"/>
</dbReference>
<evidence type="ECO:0000256" key="1">
    <source>
        <dbReference type="ARBA" id="ARBA00022503"/>
    </source>
</evidence>
<protein>
    <recommendedName>
        <fullName evidence="5 6">Succinylglutamate desuccinylase</fullName>
        <ecNumber evidence="5 6">3.5.1.96</ecNumber>
    </recommendedName>
</protein>
<dbReference type="Proteomes" id="UP000280434">
    <property type="component" value="Unassembled WGS sequence"/>
</dbReference>
<dbReference type="SUPFAM" id="SSF53187">
    <property type="entry name" value="Zn-dependent exopeptidases"/>
    <property type="match status" value="1"/>
</dbReference>
<dbReference type="HAMAP" id="MF_00767">
    <property type="entry name" value="Arg_catab_AstE"/>
    <property type="match status" value="1"/>
</dbReference>
<evidence type="ECO:0000256" key="4">
    <source>
        <dbReference type="ARBA" id="ARBA00022833"/>
    </source>
</evidence>
<keyword evidence="4 5" id="KW-0862">Zinc</keyword>
<proteinExistence type="inferred from homology"/>
<dbReference type="NCBIfam" id="NF003706">
    <property type="entry name" value="PRK05324.1"/>
    <property type="match status" value="1"/>
</dbReference>
<feature type="domain" description="Succinylglutamate desuccinylase/Aspartoacylase catalytic" evidence="8">
    <location>
        <begin position="66"/>
        <end position="258"/>
    </location>
</feature>
<evidence type="ECO:0000256" key="6">
    <source>
        <dbReference type="NCBIfam" id="TIGR03242"/>
    </source>
</evidence>
<reference evidence="9 10" key="1">
    <citation type="submission" date="2018-10" db="EMBL/GenBank/DDBJ databases">
        <title>Paraburkholderia sp. 7MK8-2, isolated from soil.</title>
        <authorList>
            <person name="Gao Z.-H."/>
            <person name="Qiu L.-H."/>
        </authorList>
    </citation>
    <scope>NUCLEOTIDE SEQUENCE [LARGE SCALE GENOMIC DNA]</scope>
    <source>
        <strain evidence="9 10">7MK8-2</strain>
    </source>
</reference>
<comment type="function">
    <text evidence="5">Transforms N(2)-succinylglutamate into succinate and glutamate.</text>
</comment>
<dbReference type="Pfam" id="PF24827">
    <property type="entry name" value="AstE_AspA_cat"/>
    <property type="match status" value="1"/>
</dbReference>
<evidence type="ECO:0000256" key="3">
    <source>
        <dbReference type="ARBA" id="ARBA00022801"/>
    </source>
</evidence>
<dbReference type="NCBIfam" id="TIGR03242">
    <property type="entry name" value="arg_catab_astE"/>
    <property type="match status" value="1"/>
</dbReference>
<evidence type="ECO:0000256" key="2">
    <source>
        <dbReference type="ARBA" id="ARBA00022723"/>
    </source>
</evidence>
<dbReference type="GO" id="GO:0019545">
    <property type="term" value="P:L-arginine catabolic process to succinate"/>
    <property type="evidence" value="ECO:0007669"/>
    <property type="project" value="UniProtKB-UniRule"/>
</dbReference>
<accession>A0A494XN81</accession>
<dbReference type="InterPro" id="IPR016681">
    <property type="entry name" value="SuccinylGlu_desuccinylase"/>
</dbReference>
<keyword evidence="1 5" id="KW-0056">Arginine metabolism</keyword>
<comment type="similarity">
    <text evidence="5">Belongs to the AspA/AstE family. Succinylglutamate desuccinylase subfamily.</text>
</comment>
<evidence type="ECO:0000259" key="8">
    <source>
        <dbReference type="Pfam" id="PF24827"/>
    </source>
</evidence>
<dbReference type="Pfam" id="PF04952">
    <property type="entry name" value="AstE_AspA_hybrid"/>
    <property type="match status" value="1"/>
</dbReference>
<dbReference type="PANTHER" id="PTHR15162:SF7">
    <property type="entry name" value="SUCCINYLGLUTAMATE DESUCCINYLASE"/>
    <property type="match status" value="1"/>
</dbReference>
<dbReference type="PIRSF" id="PIRSF017020">
    <property type="entry name" value="AstE"/>
    <property type="match status" value="1"/>
</dbReference>
<dbReference type="EC" id="3.5.1.96" evidence="5 6"/>
<evidence type="ECO:0000313" key="9">
    <source>
        <dbReference type="EMBL" id="RKP52145.1"/>
    </source>
</evidence>
<dbReference type="PANTHER" id="PTHR15162">
    <property type="entry name" value="ASPARTOACYLASE"/>
    <property type="match status" value="1"/>
</dbReference>
<keyword evidence="10" id="KW-1185">Reference proteome</keyword>
<evidence type="ECO:0000313" key="10">
    <source>
        <dbReference type="Proteomes" id="UP000280434"/>
    </source>
</evidence>
<dbReference type="EMBL" id="RBZV01000001">
    <property type="protein sequence ID" value="RKP52145.1"/>
    <property type="molecule type" value="Genomic_DNA"/>
</dbReference>
<dbReference type="CDD" id="cd03855">
    <property type="entry name" value="M14_ASTE"/>
    <property type="match status" value="1"/>
</dbReference>
<evidence type="ECO:0000259" key="7">
    <source>
        <dbReference type="Pfam" id="PF04952"/>
    </source>
</evidence>
<keyword evidence="3 5" id="KW-0378">Hydrolase</keyword>
<comment type="pathway">
    <text evidence="5">Amino-acid degradation; L-arginine degradation via AST pathway; L-glutamate and succinate from L-arginine: step 5/5.</text>
</comment>
<dbReference type="InterPro" id="IPR007036">
    <property type="entry name" value="Aste_AspA_hybrid_dom"/>
</dbReference>
<feature type="binding site" evidence="5">
    <location>
        <position position="171"/>
    </location>
    <ligand>
        <name>Zn(2+)</name>
        <dbReference type="ChEBI" id="CHEBI:29105"/>
    </ligand>
</feature>
<dbReference type="UniPathway" id="UPA00185">
    <property type="reaction ID" value="UER00283"/>
</dbReference>
<sequence>MTSSAKPAVPPLLGDFLAFTLAGGRPDTSEQSGTCGRDGASVRYAWLDEGVLLLEPRTAPGSPTLPSVLVSAGVHGDETAPIELLSQLVADLACGALPLACRLLVVLGNIAAMRSGERYLDDDMNRLFCGRHRQLAASREAPRAGALEACAARFFEAAPGDQSARWHIDMHTAIRASVFEQFALLPHTGTPPSRAMFAWLAQARIAAVLLHTAKGNTYTHFTAESFGAQACTLELGKVRPFGQNDLTRFAAADRAVRAIVSGTEAGGAASMPLVFTVVDQITKQSDAFELYVAADVANFTPFPKGTLLARDGDYRYAVQHEEERLVFPNPTVKPGLRAGLLVVDTTRETLDALAS</sequence>
<dbReference type="InterPro" id="IPR055438">
    <property type="entry name" value="AstE_AspA_cat"/>
</dbReference>
<feature type="active site" evidence="5">
    <location>
        <position position="234"/>
    </location>
</feature>
<dbReference type="AlphaFoldDB" id="A0A494XN81"/>
<feature type="binding site" evidence="5">
    <location>
        <position position="78"/>
    </location>
    <ligand>
        <name>Zn(2+)</name>
        <dbReference type="ChEBI" id="CHEBI:29105"/>
    </ligand>
</feature>
<keyword evidence="2 5" id="KW-0479">Metal-binding</keyword>
<dbReference type="RefSeq" id="WP_121274857.1">
    <property type="nucleotide sequence ID" value="NZ_RBZV01000001.1"/>
</dbReference>
<evidence type="ECO:0000256" key="5">
    <source>
        <dbReference type="HAMAP-Rule" id="MF_00767"/>
    </source>
</evidence>
<comment type="cofactor">
    <cofactor evidence="5">
        <name>Zn(2+)</name>
        <dbReference type="ChEBI" id="CHEBI:29105"/>
    </cofactor>
    <text evidence="5">Binds 1 zinc ion per subunit.</text>
</comment>
<comment type="catalytic activity">
    <reaction evidence="5">
        <text>N-succinyl-L-glutamate + H2O = L-glutamate + succinate</text>
        <dbReference type="Rhea" id="RHEA:15169"/>
        <dbReference type="ChEBI" id="CHEBI:15377"/>
        <dbReference type="ChEBI" id="CHEBI:29985"/>
        <dbReference type="ChEBI" id="CHEBI:30031"/>
        <dbReference type="ChEBI" id="CHEBI:58763"/>
        <dbReference type="EC" id="3.5.1.96"/>
    </reaction>
</comment>
<dbReference type="OrthoDB" id="5290473at2"/>
<dbReference type="GO" id="GO:0009017">
    <property type="term" value="F:succinylglutamate desuccinylase activity"/>
    <property type="evidence" value="ECO:0007669"/>
    <property type="project" value="UniProtKB-UniRule"/>
</dbReference>
<dbReference type="Gene3D" id="3.40.630.10">
    <property type="entry name" value="Zn peptidases"/>
    <property type="match status" value="1"/>
</dbReference>
<feature type="binding site" evidence="5">
    <location>
        <position position="75"/>
    </location>
    <ligand>
        <name>Zn(2+)</name>
        <dbReference type="ChEBI" id="CHEBI:29105"/>
    </ligand>
</feature>